<dbReference type="Pfam" id="PF12256">
    <property type="entry name" value="TcdB_toxin_midN"/>
    <property type="match status" value="1"/>
</dbReference>
<evidence type="ECO:0000256" key="2">
    <source>
        <dbReference type="ARBA" id="ARBA00022525"/>
    </source>
</evidence>
<evidence type="ECO:0000256" key="5">
    <source>
        <dbReference type="SAM" id="SignalP"/>
    </source>
</evidence>
<dbReference type="InterPro" id="IPR022045">
    <property type="entry name" value="TcdB_toxin_mid/N"/>
</dbReference>
<dbReference type="RefSeq" id="WP_254163294.1">
    <property type="nucleotide sequence ID" value="NZ_JAHESF010000009.1"/>
</dbReference>
<comment type="subcellular location">
    <subcellularLocation>
        <location evidence="1">Secreted</location>
    </subcellularLocation>
</comment>
<keyword evidence="8" id="KW-1185">Reference proteome</keyword>
<dbReference type="PANTHER" id="PTHR32305">
    <property type="match status" value="1"/>
</dbReference>
<dbReference type="Gene3D" id="2.180.10.10">
    <property type="entry name" value="RHS repeat-associated core"/>
    <property type="match status" value="1"/>
</dbReference>
<proteinExistence type="predicted"/>
<dbReference type="InterPro" id="IPR003284">
    <property type="entry name" value="Sal_SpvB"/>
</dbReference>
<evidence type="ECO:0000256" key="4">
    <source>
        <dbReference type="SAM" id="MobiDB-lite"/>
    </source>
</evidence>
<evidence type="ECO:0000313" key="7">
    <source>
        <dbReference type="EMBL" id="MBT1697424.1"/>
    </source>
</evidence>
<keyword evidence="2" id="KW-0964">Secreted</keyword>
<sequence length="3238" mass="352905">MTNALFRLSLVLLAMACTALSKAADNPAPRSAVKVYSSVNHEGVIGVTAEAPADNPADNIFHIQIDEPLCGNEKLYLVYELEGVQDHTSVSRSINDQLATGGYLVKKRRGWAIQREQINASWLKQGDNIVRFTTPEQAQHSYRIRNLRVEVAPSEHGSDDIQIIFNQPSGHYYFGKAYVKGLITGAGNANVRINVAGKPARVSNGEFESLIDLESTPGSCATEIEAVYANGSTTCHIISFDEPLTADFVFALDAVTHRTEKLLDADQGGSISLHGASLLTPAKALGTSSLLSITTLRDVDVAALDDGMVNVTKHHAGFRFLPHGITFGKAVNIHVPYDAAKIPDGYTEADIKTYYFDEQAHHWIPLKRDTVLTESPEVVSRTLHFTDYINAIIKVPESPEVAAHNSTSIKGIKAANPMASVDFIAPPQANNNGSATLSYPLEIPVGRNGIQPQLSISYNSRSGNGWLGLGWSLSIPAISIDTRWGVPRYDPANETETYTLNGDQLSPVAHRGALEPRSTAAKKQFYHRIEGAFNKIERHGTNPTNYYWEVTDKTGTKFFYGATRNGGLDKNAVLRDNEASDGGNIAYWALREVRDLNGNGVQYHYAKPMDTGLAPAANPSEEEKGYQLYIDKITYTEYNGADGKYQVLFTRDREITSPAFTRRKDVTIAGNLGFKQVTADLLMKIEVQFEGKPIRHYQLNYQKDGTSANFYKTLLTGISEYDAAGAHFNTHTFDYYNDVAPGGTFAPLKDIPDNWNPQDDGVHGNFLNSFDLFNDDASALSGTRSSDFSQGLAVTVGAASGPLWSKCNTVGGNFGIGRSKSEGMLTMIDINGDGLSDKVYLDGGTFKYRPNEFASGGSMAFGDEITVTGAGSFLKEKNKSTNWGLQAIGCYGGGNANIGKSWSKSTSTTSVYFVDANGDQLPDVVNNGVVYFNHLDPNTGKISFQPSSGGTPNPIAGGGSVAEGAGVDQQELENAKNANPLHDMVRMWQAPYTGKIKIAAPIRLLPSGDPERSENTADGVKATIQHQDSYIGNSITINQNDYQEHAFSGLDNIQVTKGDRIFFRLQSIDNGSYDSVRWSPVIEYLEEDGKTADVKLTDANHKPLYRFSSEKDFLLSAQQEIATPVPGKVKLVGAFKKPFTTDDVRFQVIRKRASSPDLLVFDKNYKWNVKVDSALAMDIDVAKDDIFQLRVYSSTNVDFTAISWAPHIYYTVSYDPVNKTVLDKNGKPLVNFYPVPEFNTYPLLHAVTRPWKLTEDVEKIKVTPSLAVNNGGFPLNLTLNGLIHFSVKKKDTLLWKTSIQVTKGDLPAAMPSAEITVKQGDTLYFEYDADNAKIATRITQYDAKLMIDGTEKLVKAGVFSALSDDPIFGPFYRGWGHFAYNGNPDRTDRPIDRALLKISDMAKNAGDVDVENDIQDPEDVEGANAYDPAKEMFIMMVPSGENRNWIGYDNLTILTASVMSSSRLGEDDIAGRLTSHGGGNGGGGGVTPAIDKVTKTSGSSFGLGIGYKAIGGGYNSGSNDTEVLSDFMDMNGDRFPDVVTKDFIQFTNAQGVLLPKVPHGHGNHHMTKAISEGASISGTMVESKASATSSNIKKALVSVGNAAAGNGLSADYGEGKSEVPFSWLDINGDGLPDKVRRSGNAGPKPEDAGSQNLKVSLNLGYRFGAEENWPIVENHIQGGKSVSYGGGVGFSFASGSINAGLGASRSENETTGTLEDINGDGLVDELLFSKDQAVKVKLNTGAGFQSAMEWSGATHVNENRSTSESANIAFTGCIPIPVIGIRICINPSTSVGHGVSRELTKFTDINGDGYPDYVHSEKDNQLVVKHSTIGRTNLLKSVHRPLGAAFTMTYTRVGNTYAMPNSLWVMDGVQVFDGFAGDGVDNTLTTFTYEGGFHDRHERDFYGFAKVITRTHDTGKGSKPVYTILTQTFNNDNYYTKGLLLSELKTDGAGNKFEGKENVYVLKNIFNGNDLTAQERVSDAGSAFPALTETNESAYEGQSDPGKTTGTRYAYNKTGDVTTYTELGDEGAEDDVTATITYHNLENLYVISTPAKITVTGSGTTYRKRESVIDPNTGDIVQIKQYLSDSDVAVYDMAYDQYGNLQKITRPKNHKDQRLSFDYVYDDKVHTYPTKVSNSYGYSSEETYDFSFGQVLVSKDMNGNEISYELDKRGRVAKITGPYEKGGNGYTIKFTYDIDAAIPYAITEHFDPSDPKNPLKTAIFVDGLGRVLQTKKDIAIYQGDGKADVEMMSVSGRVYFDAFGRTVKTYYPVTAPAATPADFIRDPDSIDPTLTEYDVLSRTTKVTLPDKSVTLTQYGFEQDKFGRKQFSTRTTDPNGKQSEQFTDVKERVTSVKNYTSDKPVWTSFKYNAIGEEIEATDDMGNTTFSTYDNLGRRTSRKHPDAGTTTYSYDLAGNMKELVTANLQKSGQAILYTYDFERKSEIIYPENPENNVKYTYGEAGATDNRAGRIVLQEDASGAQEFFYGPLGEVVKNIRTVVIPQHDEQTYTTEWKYDTWNRLTSMTYADGEVVTYTYNAGGLLKNMTGKKKNATYNYVNQLGYDKFEQRVFMAYGNGTKTTYTYEADRRRLKNLTAQTAAKRLFMDNSYSYDKMNNILGLKNSAPVPSPNLMGGAGEYSYEYDELYRLTKATGSFKGSNDVHTYTLSMAYNSVGGITHKTQNHQRKGVVQKKTTYDLSYTYSSEQPHAPVHIGDQTYTYDADGNQTGWTHDKTGQRRNIMWDEENRIRSLYDNGSQHHYVYDASGERVLKGKSTGQRVFVNGEWKAGSGQMGNYTVYVNPYLVLRSGSYTKHYYIEGQRIVSKLGGGWDNNGKGPLKAGGSKVDYMGKTQKVFDGIVKNLKFLSADGQILTAGKSGKTPPGQLNGSTTGSTPEKFQYFYHPDHLGSTSYVTDVSGEVYQHLEYFAFGETFVEEHSNTDRTPYLFNGKELDEETGLYYYGARYYDPRSSVWESVDELAEDPEQSGKSPYAYGWNNPVTYNDPDGKCPNCVTAAIGAGLGALIGGGLELGMQLYKGEEVNWGKVGGSALQGAITGGAAGFTGGASLVTTAAVAGTANAVGGAANRAIQGKGTTVKDVVVDATVGAVLGAGGKVVGNAVKGATDRLSNAAKGKLGETVTAVKYAAKGYQSQGKAIVNTGARTATGRTQRAVYDHNMRNVFTGRRLTVESKFNTAGLTPNQVRAAGNVTTPGGLIVDRTTSQQLGNAAKAATVGAGGGVAAQRNQEH</sequence>
<keyword evidence="3" id="KW-0843">Virulence</keyword>
<dbReference type="InterPro" id="IPR050708">
    <property type="entry name" value="T6SS_VgrG/RHS"/>
</dbReference>
<gene>
    <name evidence="7" type="ORF">KK083_11090</name>
</gene>
<feature type="domain" description="Insecticide toxin TcdB middle/N-terminal" evidence="6">
    <location>
        <begin position="1800"/>
        <end position="1918"/>
    </location>
</feature>
<dbReference type="NCBIfam" id="TIGR01643">
    <property type="entry name" value="YD_repeat_2x"/>
    <property type="match status" value="2"/>
</dbReference>
<dbReference type="NCBIfam" id="TIGR03696">
    <property type="entry name" value="Rhs_assc_core"/>
    <property type="match status" value="1"/>
</dbReference>
<dbReference type="InterPro" id="IPR022385">
    <property type="entry name" value="Rhs_assc_core"/>
</dbReference>
<dbReference type="EMBL" id="JAHESF010000009">
    <property type="protein sequence ID" value="MBT1697424.1"/>
    <property type="molecule type" value="Genomic_DNA"/>
</dbReference>
<evidence type="ECO:0000256" key="1">
    <source>
        <dbReference type="ARBA" id="ARBA00004613"/>
    </source>
</evidence>
<dbReference type="SUPFAM" id="SSF69318">
    <property type="entry name" value="Integrin alpha N-terminal domain"/>
    <property type="match status" value="1"/>
</dbReference>
<evidence type="ECO:0000259" key="6">
    <source>
        <dbReference type="Pfam" id="PF12256"/>
    </source>
</evidence>
<protein>
    <recommendedName>
        <fullName evidence="6">Insecticide toxin TcdB middle/N-terminal domain-containing protein</fullName>
    </recommendedName>
</protein>
<organism evidence="7 8">
    <name type="scientific">Chryseosolibacter histidini</name>
    <dbReference type="NCBI Taxonomy" id="2782349"/>
    <lineage>
        <taxon>Bacteria</taxon>
        <taxon>Pseudomonadati</taxon>
        <taxon>Bacteroidota</taxon>
        <taxon>Cytophagia</taxon>
        <taxon>Cytophagales</taxon>
        <taxon>Chryseotaleaceae</taxon>
        <taxon>Chryseosolibacter</taxon>
    </lineage>
</organism>
<evidence type="ECO:0000313" key="8">
    <source>
        <dbReference type="Proteomes" id="UP001319200"/>
    </source>
</evidence>
<evidence type="ECO:0000256" key="3">
    <source>
        <dbReference type="ARBA" id="ARBA00023026"/>
    </source>
</evidence>
<dbReference type="InterPro" id="IPR006530">
    <property type="entry name" value="YD"/>
</dbReference>
<accession>A0AAP2DNP2</accession>
<dbReference type="InterPro" id="IPR031325">
    <property type="entry name" value="RHS_repeat"/>
</dbReference>
<feature type="chain" id="PRO_5043032432" description="Insecticide toxin TcdB middle/N-terminal domain-containing protein" evidence="5">
    <location>
        <begin position="24"/>
        <end position="3238"/>
    </location>
</feature>
<dbReference type="Proteomes" id="UP001319200">
    <property type="component" value="Unassembled WGS sequence"/>
</dbReference>
<dbReference type="InterPro" id="IPR028994">
    <property type="entry name" value="Integrin_alpha_N"/>
</dbReference>
<dbReference type="PANTHER" id="PTHR32305:SF15">
    <property type="entry name" value="PROTEIN RHSA-RELATED"/>
    <property type="match status" value="1"/>
</dbReference>
<dbReference type="Pfam" id="PF05593">
    <property type="entry name" value="RHS_repeat"/>
    <property type="match status" value="1"/>
</dbReference>
<dbReference type="GO" id="GO:0005576">
    <property type="term" value="C:extracellular region"/>
    <property type="evidence" value="ECO:0007669"/>
    <property type="project" value="UniProtKB-SubCell"/>
</dbReference>
<feature type="region of interest" description="Disordered" evidence="4">
    <location>
        <begin position="1632"/>
        <end position="1651"/>
    </location>
</feature>
<reference evidence="7 8" key="1">
    <citation type="submission" date="2021-05" db="EMBL/GenBank/DDBJ databases">
        <title>A Polyphasic approach of four new species of the genus Ohtaekwangia: Ohtaekwangia histidinii sp. nov., Ohtaekwangia cretensis sp. nov., Ohtaekwangia indiensis sp. nov., Ohtaekwangia reichenbachii sp. nov. from diverse environment.</title>
        <authorList>
            <person name="Octaviana S."/>
        </authorList>
    </citation>
    <scope>NUCLEOTIDE SEQUENCE [LARGE SCALE GENOMIC DNA]</scope>
    <source>
        <strain evidence="7 8">PWU4</strain>
    </source>
</reference>
<feature type="signal peptide" evidence="5">
    <location>
        <begin position="1"/>
        <end position="23"/>
    </location>
</feature>
<name>A0AAP2DNP2_9BACT</name>
<keyword evidence="5" id="KW-0732">Signal</keyword>
<comment type="caution">
    <text evidence="7">The sequence shown here is derived from an EMBL/GenBank/DDBJ whole genome shotgun (WGS) entry which is preliminary data.</text>
</comment>
<dbReference type="Pfam" id="PF03534">
    <property type="entry name" value="SpvB"/>
    <property type="match status" value="1"/>
</dbReference>
<dbReference type="GO" id="GO:0005737">
    <property type="term" value="C:cytoplasm"/>
    <property type="evidence" value="ECO:0007669"/>
    <property type="project" value="InterPro"/>
</dbReference>